<reference evidence="3" key="1">
    <citation type="submission" date="2021-07" db="EMBL/GenBank/DDBJ databases">
        <title>Candidatus Kaistella beijingensis sp. nov. isolated from a municipal wastewater treatment plant is involved in sludge foaming.</title>
        <authorList>
            <person name="Song Y."/>
            <person name="Liu S.-J."/>
        </authorList>
    </citation>
    <scope>NUCLEOTIDE SEQUENCE</scope>
    <source>
        <strain evidence="3">DSM 43998</strain>
    </source>
</reference>
<keyword evidence="1" id="KW-1133">Transmembrane helix</keyword>
<feature type="transmembrane region" description="Helical" evidence="1">
    <location>
        <begin position="159"/>
        <end position="177"/>
    </location>
</feature>
<evidence type="ECO:0000259" key="2">
    <source>
        <dbReference type="Pfam" id="PF02518"/>
    </source>
</evidence>
<proteinExistence type="predicted"/>
<accession>A0ABX8S631</accession>
<dbReference type="GO" id="GO:0005524">
    <property type="term" value="F:ATP binding"/>
    <property type="evidence" value="ECO:0007669"/>
    <property type="project" value="UniProtKB-KW"/>
</dbReference>
<feature type="transmembrane region" description="Helical" evidence="1">
    <location>
        <begin position="106"/>
        <end position="123"/>
    </location>
</feature>
<protein>
    <submittedName>
        <fullName evidence="3">ATP-binding protein</fullName>
    </submittedName>
</protein>
<feature type="domain" description="Histidine kinase/HSP90-like ATPase" evidence="2">
    <location>
        <begin position="301"/>
        <end position="389"/>
    </location>
</feature>
<dbReference type="RefSeq" id="WP_066470806.1">
    <property type="nucleotide sequence ID" value="NZ_CBCRUZ010000017.1"/>
</dbReference>
<evidence type="ECO:0000313" key="4">
    <source>
        <dbReference type="Proteomes" id="UP000887023"/>
    </source>
</evidence>
<dbReference type="Proteomes" id="UP000887023">
    <property type="component" value="Chromosome"/>
</dbReference>
<sequence>MIRTQESNSGERTERSLAFALGVGSVLYGLAELLEILHQAQFIDGWWTVLAVSAVFGPAMLLAGLAFVAPLERVRIAAGLLAVGYLAVAALALVAMPFAAVPDDTLWIYRVANLGAVAAVLVWRDTAALAYLLASVGLATLANAHGVARATGYEMVQDYTLALALSAVFAICSWSALRTAAALDRETAAAELRATSVAVDEARERERNRFAALTHDGVMSTLLEASRARETPVLARQAQRTLTQLDEFRSGAADAATVDLNTLLDFLRTTVQGANVAVMFTVRRHPNAGRLRMPVDVASTMTAALAEAVRNSARHAGSNRVDRQVIATVGEHDIRVAFVDDGVGFDPARVPTHRLGVAVSIVGRMEQIPGGSGTVESKPGFGTRVTLTWVDGASRA</sequence>
<gene>
    <name evidence="3" type="ORF">KV203_11620</name>
</gene>
<dbReference type="InterPro" id="IPR003594">
    <property type="entry name" value="HATPase_dom"/>
</dbReference>
<feature type="transmembrane region" description="Helical" evidence="1">
    <location>
        <begin position="128"/>
        <end position="147"/>
    </location>
</feature>
<feature type="transmembrane region" description="Helical" evidence="1">
    <location>
        <begin position="16"/>
        <end position="34"/>
    </location>
</feature>
<feature type="transmembrane region" description="Helical" evidence="1">
    <location>
        <begin position="46"/>
        <end position="69"/>
    </location>
</feature>
<dbReference type="Gene3D" id="3.30.565.10">
    <property type="entry name" value="Histidine kinase-like ATPase, C-terminal domain"/>
    <property type="match status" value="1"/>
</dbReference>
<name>A0ABX8S631_9ACTN</name>
<keyword evidence="1" id="KW-0812">Transmembrane</keyword>
<keyword evidence="3" id="KW-0067">ATP-binding</keyword>
<feature type="transmembrane region" description="Helical" evidence="1">
    <location>
        <begin position="76"/>
        <end position="100"/>
    </location>
</feature>
<organism evidence="3 4">
    <name type="scientific">Skermania pinensis</name>
    <dbReference type="NCBI Taxonomy" id="39122"/>
    <lineage>
        <taxon>Bacteria</taxon>
        <taxon>Bacillati</taxon>
        <taxon>Actinomycetota</taxon>
        <taxon>Actinomycetes</taxon>
        <taxon>Mycobacteriales</taxon>
        <taxon>Gordoniaceae</taxon>
        <taxon>Skermania</taxon>
    </lineage>
</organism>
<keyword evidence="3" id="KW-0547">Nucleotide-binding</keyword>
<dbReference type="EMBL" id="CP079105">
    <property type="protein sequence ID" value="QXQ12612.1"/>
    <property type="molecule type" value="Genomic_DNA"/>
</dbReference>
<evidence type="ECO:0000256" key="1">
    <source>
        <dbReference type="SAM" id="Phobius"/>
    </source>
</evidence>
<keyword evidence="4" id="KW-1185">Reference proteome</keyword>
<keyword evidence="1" id="KW-0472">Membrane</keyword>
<dbReference type="Pfam" id="PF02518">
    <property type="entry name" value="HATPase_c"/>
    <property type="match status" value="1"/>
</dbReference>
<dbReference type="SUPFAM" id="SSF55874">
    <property type="entry name" value="ATPase domain of HSP90 chaperone/DNA topoisomerase II/histidine kinase"/>
    <property type="match status" value="1"/>
</dbReference>
<dbReference type="InterPro" id="IPR036890">
    <property type="entry name" value="HATPase_C_sf"/>
</dbReference>
<evidence type="ECO:0000313" key="3">
    <source>
        <dbReference type="EMBL" id="QXQ12612.1"/>
    </source>
</evidence>